<evidence type="ECO:0000256" key="4">
    <source>
        <dbReference type="ARBA" id="ARBA00022722"/>
    </source>
</evidence>
<organism evidence="10 11">
    <name type="scientific">Limosilactobacillus fermentum</name>
    <name type="common">Lactobacillus fermentum</name>
    <dbReference type="NCBI Taxonomy" id="1613"/>
    <lineage>
        <taxon>Bacteria</taxon>
        <taxon>Bacillati</taxon>
        <taxon>Bacillota</taxon>
        <taxon>Bacilli</taxon>
        <taxon>Lactobacillales</taxon>
        <taxon>Lactobacillaceae</taxon>
        <taxon>Limosilactobacillus</taxon>
    </lineage>
</organism>
<keyword evidence="3" id="KW-0235">DNA replication</keyword>
<keyword evidence="5" id="KW-0378">Hydrolase</keyword>
<dbReference type="Gene3D" id="3.30.70.240">
    <property type="match status" value="1"/>
</dbReference>
<dbReference type="GO" id="GO:0003887">
    <property type="term" value="F:DNA-directed DNA polymerase activity"/>
    <property type="evidence" value="ECO:0007669"/>
    <property type="project" value="UniProtKB-KW"/>
</dbReference>
<evidence type="ECO:0000256" key="2">
    <source>
        <dbReference type="ARBA" id="ARBA00022695"/>
    </source>
</evidence>
<name>A0A843R1V3_LIMFE</name>
<keyword evidence="2" id="KW-0548">Nucleotidyltransferase</keyword>
<dbReference type="Pfam" id="PF09707">
    <property type="entry name" value="Cas_Cas2CT1978"/>
    <property type="match status" value="1"/>
</dbReference>
<dbReference type="Proteomes" id="UP000466799">
    <property type="component" value="Unassembled WGS sequence"/>
</dbReference>
<dbReference type="InterPro" id="IPR036397">
    <property type="entry name" value="RNaseH_sf"/>
</dbReference>
<comment type="caution">
    <text evidence="10">The sequence shown here is derived from an EMBL/GenBank/DDBJ whole genome shotgun (WGS) entry which is preliminary data.</text>
</comment>
<evidence type="ECO:0000256" key="7">
    <source>
        <dbReference type="ARBA" id="ARBA00022932"/>
    </source>
</evidence>
<dbReference type="SUPFAM" id="SSF53098">
    <property type="entry name" value="Ribonuclease H-like"/>
    <property type="match status" value="1"/>
</dbReference>
<dbReference type="InterPro" id="IPR006054">
    <property type="entry name" value="DnaQ"/>
</dbReference>
<dbReference type="NCBIfam" id="TIGR01873">
    <property type="entry name" value="cas_CT1978"/>
    <property type="match status" value="1"/>
</dbReference>
<evidence type="ECO:0000259" key="9">
    <source>
        <dbReference type="SMART" id="SM00479"/>
    </source>
</evidence>
<dbReference type="InterPro" id="IPR010152">
    <property type="entry name" value="CRISPR-assoc_prot_Cas2_sub"/>
</dbReference>
<dbReference type="EMBL" id="WHJL01000122">
    <property type="protein sequence ID" value="MPQ35963.1"/>
    <property type="molecule type" value="Genomic_DNA"/>
</dbReference>
<evidence type="ECO:0000256" key="5">
    <source>
        <dbReference type="ARBA" id="ARBA00022801"/>
    </source>
</evidence>
<feature type="domain" description="Exonuclease" evidence="9">
    <location>
        <begin position="125"/>
        <end position="292"/>
    </location>
</feature>
<dbReference type="RefSeq" id="WP_152729166.1">
    <property type="nucleotide sequence ID" value="NZ_WHJL01000122.1"/>
</dbReference>
<keyword evidence="1" id="KW-0808">Transferase</keyword>
<dbReference type="PANTHER" id="PTHR30231">
    <property type="entry name" value="DNA POLYMERASE III SUBUNIT EPSILON"/>
    <property type="match status" value="1"/>
</dbReference>
<dbReference type="InterPro" id="IPR012337">
    <property type="entry name" value="RNaseH-like_sf"/>
</dbReference>
<protein>
    <recommendedName>
        <fullName evidence="8">DNA polymerase III polC-type</fullName>
    </recommendedName>
</protein>
<dbReference type="GO" id="GO:0006260">
    <property type="term" value="P:DNA replication"/>
    <property type="evidence" value="ECO:0007669"/>
    <property type="project" value="UniProtKB-KW"/>
</dbReference>
<accession>A0A843R1V3</accession>
<evidence type="ECO:0000256" key="3">
    <source>
        <dbReference type="ARBA" id="ARBA00022705"/>
    </source>
</evidence>
<keyword evidence="6" id="KW-0269">Exonuclease</keyword>
<dbReference type="CDD" id="cd09755">
    <property type="entry name" value="Cas2_I-E"/>
    <property type="match status" value="1"/>
</dbReference>
<dbReference type="InterPro" id="IPR013520">
    <property type="entry name" value="Ribonucl_H"/>
</dbReference>
<dbReference type="Gene3D" id="3.30.420.10">
    <property type="entry name" value="Ribonuclease H-like superfamily/Ribonuclease H"/>
    <property type="match status" value="1"/>
</dbReference>
<dbReference type="FunFam" id="3.30.420.10:FF:000045">
    <property type="entry name" value="3'-5' exonuclease DinG"/>
    <property type="match status" value="1"/>
</dbReference>
<dbReference type="CDD" id="cd06127">
    <property type="entry name" value="DEDDh"/>
    <property type="match status" value="1"/>
</dbReference>
<dbReference type="GO" id="GO:0008408">
    <property type="term" value="F:3'-5' exonuclease activity"/>
    <property type="evidence" value="ECO:0007669"/>
    <property type="project" value="TreeGrafter"/>
</dbReference>
<sequence length="294" mass="33276">MIVIALSKVPASLRGDLTKWCQEIQTGIYVGRFSARIRDLLWERIQKNIGNGEATIVYTTNNELGYAFRSTRADREVVNYDGIPLLMHLEKPPSSIKYGFSDAARFHRAKQMRTGSGKGTEMTRKVVALDIETTGLDSATDEIISIGAVKSTNGEEIERFYRIIQPDKVISPKITDLTGLSQQKVEQEGISLEAALTDLRDFIGRSIVVGYNVAFDWGFIERGYDKVGQDRLGNRIIDLLKVVRQKEVFLDNFRFETVLKYYQIENQDQHNSLADADATIKLMTKLIEKGFLKI</sequence>
<evidence type="ECO:0000313" key="11">
    <source>
        <dbReference type="Proteomes" id="UP000466799"/>
    </source>
</evidence>
<dbReference type="Pfam" id="PF00929">
    <property type="entry name" value="RNase_T"/>
    <property type="match status" value="1"/>
</dbReference>
<dbReference type="NCBIfam" id="TIGR00573">
    <property type="entry name" value="dnaq"/>
    <property type="match status" value="1"/>
</dbReference>
<keyword evidence="4" id="KW-0540">Nuclease</keyword>
<dbReference type="SMART" id="SM00479">
    <property type="entry name" value="EXOIII"/>
    <property type="match status" value="1"/>
</dbReference>
<evidence type="ECO:0000256" key="6">
    <source>
        <dbReference type="ARBA" id="ARBA00022839"/>
    </source>
</evidence>
<keyword evidence="7" id="KW-0239">DNA-directed DNA polymerase</keyword>
<gene>
    <name evidence="10" type="primary">cas2e</name>
    <name evidence="10" type="ORF">GC247_08860</name>
</gene>
<evidence type="ECO:0000256" key="8">
    <source>
        <dbReference type="ARBA" id="ARBA00070925"/>
    </source>
</evidence>
<dbReference type="GO" id="GO:0003677">
    <property type="term" value="F:DNA binding"/>
    <property type="evidence" value="ECO:0007669"/>
    <property type="project" value="InterPro"/>
</dbReference>
<dbReference type="AlphaFoldDB" id="A0A843R1V3"/>
<reference evidence="10 11" key="1">
    <citation type="submission" date="2019-10" db="EMBL/GenBank/DDBJ databases">
        <title>Genome Sequencing and assembly of Lactobacillus fermentum I2, a lactic acid bacteria.</title>
        <authorList>
            <person name="Lopes L.S."/>
            <person name="Persinoti G.F."/>
            <person name="Riano-Pachon D.M."/>
            <person name="Labate C.A."/>
        </authorList>
    </citation>
    <scope>NUCLEOTIDE SEQUENCE [LARGE SCALE GENOMIC DNA]</scope>
    <source>
        <strain evidence="10 11">I2</strain>
    </source>
</reference>
<evidence type="ECO:0000256" key="1">
    <source>
        <dbReference type="ARBA" id="ARBA00022679"/>
    </source>
</evidence>
<dbReference type="PANTHER" id="PTHR30231:SF4">
    <property type="entry name" value="PROTEIN NEN2"/>
    <property type="match status" value="1"/>
</dbReference>
<evidence type="ECO:0000313" key="10">
    <source>
        <dbReference type="EMBL" id="MPQ35963.1"/>
    </source>
</evidence>
<proteinExistence type="predicted"/>